<dbReference type="Proteomes" id="UP001620645">
    <property type="component" value="Unassembled WGS sequence"/>
</dbReference>
<evidence type="ECO:0000313" key="2">
    <source>
        <dbReference type="EMBL" id="KAL3072969.1"/>
    </source>
</evidence>
<reference evidence="2 3" key="1">
    <citation type="submission" date="2024-10" db="EMBL/GenBank/DDBJ databases">
        <authorList>
            <person name="Kim D."/>
        </authorList>
    </citation>
    <scope>NUCLEOTIDE SEQUENCE [LARGE SCALE GENOMIC DNA]</scope>
    <source>
        <strain evidence="2">Taebaek</strain>
    </source>
</reference>
<name>A0ABD2HYX0_HETSC</name>
<feature type="region of interest" description="Disordered" evidence="1">
    <location>
        <begin position="212"/>
        <end position="240"/>
    </location>
</feature>
<evidence type="ECO:0000313" key="3">
    <source>
        <dbReference type="Proteomes" id="UP001620645"/>
    </source>
</evidence>
<dbReference type="EMBL" id="JBICCN010000373">
    <property type="protein sequence ID" value="KAL3072969.1"/>
    <property type="molecule type" value="Genomic_DNA"/>
</dbReference>
<feature type="region of interest" description="Disordered" evidence="1">
    <location>
        <begin position="488"/>
        <end position="514"/>
    </location>
</feature>
<sequence length="514" mass="58248">MVFHGIAGFVWHANFDNCKNSCDKLIKRVEQLSIMPNPSPQNVSDLKEQLQNLSAKVSELVALVKTEPIQYPANFYTIFKKIKQRMANPLEAAIAYCEQLQKGTDSFGQMADRTYLEGIVPKVVHIVERLSIEFGTLATEIGIDSVEKFVDSECKDGDDKLKELSETIVKIRKEIKENNYFNEAPFEKAMAQLNGTPTADDWQSMRRNSIRRHSTGDAHISNWDKNSEENGTNVEKKMPRRHSENNLIMPRKILGDLKMNDGQKVKRKRNATIGRKAGDKMCQILTEMILEAKTDALERETAAKIKAIAKPPVKGDELMQLIDTFDWEWRQISDRIDRWTKTDGEKDKYRIKLVETSMAAYEMSKPLKLAMVSALDGLNSAAKTEMKRWEEELHKLLHERIEIGTRAKDTLAKLSMDLQTAIGLPRQIANAQIGPVVDLLRGNGAEQSALSYYVIENSLYAAKQKVQSAFQIPSNAFKWSIFVDEQNEQDDKPAAEIAEANQPQIETAAEDTEI</sequence>
<comment type="caution">
    <text evidence="2">The sequence shown here is derived from an EMBL/GenBank/DDBJ whole genome shotgun (WGS) entry which is preliminary data.</text>
</comment>
<gene>
    <name evidence="2" type="ORF">niasHS_017943</name>
</gene>
<keyword evidence="3" id="KW-1185">Reference proteome</keyword>
<accession>A0ABD2HYX0</accession>
<dbReference type="AlphaFoldDB" id="A0ABD2HYX0"/>
<evidence type="ECO:0000256" key="1">
    <source>
        <dbReference type="SAM" id="MobiDB-lite"/>
    </source>
</evidence>
<organism evidence="2 3">
    <name type="scientific">Heterodera schachtii</name>
    <name type="common">Sugarbeet cyst nematode worm</name>
    <name type="synonym">Tylenchus schachtii</name>
    <dbReference type="NCBI Taxonomy" id="97005"/>
    <lineage>
        <taxon>Eukaryota</taxon>
        <taxon>Metazoa</taxon>
        <taxon>Ecdysozoa</taxon>
        <taxon>Nematoda</taxon>
        <taxon>Chromadorea</taxon>
        <taxon>Rhabditida</taxon>
        <taxon>Tylenchina</taxon>
        <taxon>Tylenchomorpha</taxon>
        <taxon>Tylenchoidea</taxon>
        <taxon>Heteroderidae</taxon>
        <taxon>Heteroderinae</taxon>
        <taxon>Heterodera</taxon>
    </lineage>
</organism>
<protein>
    <submittedName>
        <fullName evidence="2">Uncharacterized protein</fullName>
    </submittedName>
</protein>
<proteinExistence type="predicted"/>